<evidence type="ECO:0000256" key="6">
    <source>
        <dbReference type="ARBA" id="ARBA00022806"/>
    </source>
</evidence>
<evidence type="ECO:0000259" key="12">
    <source>
        <dbReference type="PROSITE" id="PS51192"/>
    </source>
</evidence>
<dbReference type="GO" id="GO:0003723">
    <property type="term" value="F:RNA binding"/>
    <property type="evidence" value="ECO:0007669"/>
    <property type="project" value="UniProtKB-UniRule"/>
</dbReference>
<dbReference type="SMART" id="SM00487">
    <property type="entry name" value="DEXDc"/>
    <property type="match status" value="1"/>
</dbReference>
<evidence type="ECO:0000313" key="14">
    <source>
        <dbReference type="EMBL" id="KAG2224326.1"/>
    </source>
</evidence>
<keyword evidence="7 9" id="KW-0067">ATP-binding</keyword>
<dbReference type="InterPro" id="IPR000629">
    <property type="entry name" value="RNA-helicase_DEAD-box_CS"/>
</dbReference>
<dbReference type="GO" id="GO:0005730">
    <property type="term" value="C:nucleolus"/>
    <property type="evidence" value="ECO:0007669"/>
    <property type="project" value="UniProtKB-SubCell"/>
</dbReference>
<evidence type="ECO:0000259" key="13">
    <source>
        <dbReference type="PROSITE" id="PS51194"/>
    </source>
</evidence>
<evidence type="ECO:0000256" key="4">
    <source>
        <dbReference type="ARBA" id="ARBA00022741"/>
    </source>
</evidence>
<reference evidence="14 15" key="1">
    <citation type="submission" date="2020-12" db="EMBL/GenBank/DDBJ databases">
        <title>Metabolic potential, ecology and presence of endohyphal bacteria is reflected in genomic diversity of Mucoromycotina.</title>
        <authorList>
            <person name="Muszewska A."/>
            <person name="Okrasinska A."/>
            <person name="Steczkiewicz K."/>
            <person name="Drgas O."/>
            <person name="Orlowska M."/>
            <person name="Perlinska-Lenart U."/>
            <person name="Aleksandrzak-Piekarczyk T."/>
            <person name="Szatraj K."/>
            <person name="Zielenkiewicz U."/>
            <person name="Pilsyk S."/>
            <person name="Malc E."/>
            <person name="Mieczkowski P."/>
            <person name="Kruszewska J.S."/>
            <person name="Biernat P."/>
            <person name="Pawlowska J."/>
        </authorList>
    </citation>
    <scope>NUCLEOTIDE SEQUENCE [LARGE SCALE GENOMIC DNA]</scope>
    <source>
        <strain evidence="14 15">CBS 142.35</strain>
    </source>
</reference>
<proteinExistence type="inferred from homology"/>
<comment type="domain">
    <text evidence="10">The Q motif is unique to and characteristic of the DEAD box family of RNA helicases and controls ATP binding and hydrolysis.</text>
</comment>
<dbReference type="EMBL" id="JAEPRB010000045">
    <property type="protein sequence ID" value="KAG2224326.1"/>
    <property type="molecule type" value="Genomic_DNA"/>
</dbReference>
<evidence type="ECO:0000256" key="10">
    <source>
        <dbReference type="RuleBase" id="RU365068"/>
    </source>
</evidence>
<dbReference type="InterPro" id="IPR014001">
    <property type="entry name" value="Helicase_ATP-bd"/>
</dbReference>
<keyword evidence="8 10" id="KW-0694">RNA-binding</keyword>
<feature type="domain" description="Helicase C-terminal" evidence="13">
    <location>
        <begin position="500"/>
        <end position="656"/>
    </location>
</feature>
<evidence type="ECO:0000256" key="1">
    <source>
        <dbReference type="ARBA" id="ARBA00004604"/>
    </source>
</evidence>
<evidence type="ECO:0000256" key="5">
    <source>
        <dbReference type="ARBA" id="ARBA00022801"/>
    </source>
</evidence>
<dbReference type="GO" id="GO:0016787">
    <property type="term" value="F:hydrolase activity"/>
    <property type="evidence" value="ECO:0007669"/>
    <property type="project" value="UniProtKB-KW"/>
</dbReference>
<feature type="region of interest" description="Disordered" evidence="11">
    <location>
        <begin position="731"/>
        <end position="791"/>
    </location>
</feature>
<accession>A0A8H7SA04</accession>
<dbReference type="GO" id="GO:0006364">
    <property type="term" value="P:rRNA processing"/>
    <property type="evidence" value="ECO:0007669"/>
    <property type="project" value="UniProtKB-KW"/>
</dbReference>
<dbReference type="PROSITE" id="PS00039">
    <property type="entry name" value="DEAD_ATP_HELICASE"/>
    <property type="match status" value="1"/>
</dbReference>
<dbReference type="InterPro" id="IPR025313">
    <property type="entry name" value="SPB4-like_CTE"/>
</dbReference>
<keyword evidence="3" id="KW-0698">rRNA processing</keyword>
<comment type="function">
    <text evidence="10">RNA helicase.</text>
</comment>
<dbReference type="GO" id="GO:0005524">
    <property type="term" value="F:ATP binding"/>
    <property type="evidence" value="ECO:0007669"/>
    <property type="project" value="UniProtKB-UniRule"/>
</dbReference>
<feature type="compositionally biased region" description="Acidic residues" evidence="11">
    <location>
        <begin position="480"/>
        <end position="498"/>
    </location>
</feature>
<dbReference type="AlphaFoldDB" id="A0A8H7SA04"/>
<evidence type="ECO:0000256" key="8">
    <source>
        <dbReference type="ARBA" id="ARBA00022884"/>
    </source>
</evidence>
<comment type="subcellular location">
    <subcellularLocation>
        <location evidence="1">Nucleus</location>
        <location evidence="1">Nucleolus</location>
    </subcellularLocation>
</comment>
<comment type="catalytic activity">
    <reaction evidence="10">
        <text>ATP + H2O = ADP + phosphate + H(+)</text>
        <dbReference type="Rhea" id="RHEA:13065"/>
        <dbReference type="ChEBI" id="CHEBI:15377"/>
        <dbReference type="ChEBI" id="CHEBI:15378"/>
        <dbReference type="ChEBI" id="CHEBI:30616"/>
        <dbReference type="ChEBI" id="CHEBI:43474"/>
        <dbReference type="ChEBI" id="CHEBI:456216"/>
        <dbReference type="EC" id="3.6.4.13"/>
    </reaction>
</comment>
<dbReference type="SUPFAM" id="SSF52540">
    <property type="entry name" value="P-loop containing nucleoside triphosphate hydrolases"/>
    <property type="match status" value="1"/>
</dbReference>
<evidence type="ECO:0000256" key="11">
    <source>
        <dbReference type="SAM" id="MobiDB-lite"/>
    </source>
</evidence>
<keyword evidence="15" id="KW-1185">Reference proteome</keyword>
<dbReference type="Pfam" id="PF00270">
    <property type="entry name" value="DEAD"/>
    <property type="match status" value="1"/>
</dbReference>
<dbReference type="OrthoDB" id="422663at2759"/>
<feature type="region of interest" description="Disordered" evidence="11">
    <location>
        <begin position="477"/>
        <end position="500"/>
    </location>
</feature>
<protein>
    <recommendedName>
        <fullName evidence="10">ATP-dependent RNA helicase</fullName>
        <ecNumber evidence="10">3.6.4.13</ecNumber>
    </recommendedName>
</protein>
<name>A0A8H7SA04_9FUNG</name>
<keyword evidence="4 9" id="KW-0547">Nucleotide-binding</keyword>
<keyword evidence="6 9" id="KW-0347">Helicase</keyword>
<dbReference type="Pfam" id="PF13959">
    <property type="entry name" value="CTE_SPB4"/>
    <property type="match status" value="1"/>
</dbReference>
<dbReference type="CDD" id="cd18787">
    <property type="entry name" value="SF2_C_DEAD"/>
    <property type="match status" value="1"/>
</dbReference>
<dbReference type="CDD" id="cd17949">
    <property type="entry name" value="DEADc_DDX31"/>
    <property type="match status" value="1"/>
</dbReference>
<dbReference type="SMART" id="SM01178">
    <property type="entry name" value="DUF4217"/>
    <property type="match status" value="1"/>
</dbReference>
<dbReference type="Pfam" id="PF00271">
    <property type="entry name" value="Helicase_C"/>
    <property type="match status" value="1"/>
</dbReference>
<organism evidence="14 15">
    <name type="scientific">Circinella minor</name>
    <dbReference type="NCBI Taxonomy" id="1195481"/>
    <lineage>
        <taxon>Eukaryota</taxon>
        <taxon>Fungi</taxon>
        <taxon>Fungi incertae sedis</taxon>
        <taxon>Mucoromycota</taxon>
        <taxon>Mucoromycotina</taxon>
        <taxon>Mucoromycetes</taxon>
        <taxon>Mucorales</taxon>
        <taxon>Lichtheimiaceae</taxon>
        <taxon>Circinella</taxon>
    </lineage>
</organism>
<dbReference type="InterPro" id="IPR027417">
    <property type="entry name" value="P-loop_NTPase"/>
</dbReference>
<dbReference type="PANTHER" id="PTHR24031">
    <property type="entry name" value="RNA HELICASE"/>
    <property type="match status" value="1"/>
</dbReference>
<comment type="similarity">
    <text evidence="9">Belongs to the DEAD box helicase family.</text>
</comment>
<feature type="domain" description="Helicase ATP-binding" evidence="12">
    <location>
        <begin position="183"/>
        <end position="395"/>
    </location>
</feature>
<evidence type="ECO:0000256" key="2">
    <source>
        <dbReference type="ARBA" id="ARBA00022517"/>
    </source>
</evidence>
<sequence>MADDDGLLINFSNRKPAANKQGLAFRKKKSTTSTSPVVSKQAPVIKKPVVSTPVTNITTTSTTTTATSESVIPSNFNQSSNQLEQHQQEATSQKLVQGKSQVLSSIFTSNPYFRQPLAKNIKKKINDIPSNAPMADNTTFTGLGIDPDLCTCLNSKLGVQVPTNVQRKAIPTLLGPSRTVRDATIPDHDVDVVVQAETGSGKTLTYLIPVVNRLVAASTVTDDYSGFGDRTIGTVAIILTPTRELAQQVLQVLQKLVNVPRSQDIKRLHWIVPGLLIGGENKNKEKARLRKGVNILVSTPGRLLDHLENTKSFDVRQLRWLILDEADRLLDLGFEETLTKIIKLLNERTIADVKYQTSLSQKFWPAKRQNVLCSATLRDDVKHLAGVALDRPVFVSGNAIKEGIDDVEDHVEKYSTPNQLKQTYTITPAKLRLVTLTAMIRSCFWDAQRRKPKNSKVIVFLSCCDSVDFHYTLFGHAGSQDDDEEENDDDGEGNDDENDTMHKALDKIMGNKKKVTKKQTIDEDDDDKKIDPGYLTSELLNDVPVYRLHGDMDQKSRTRSYNLFSQSSSGVLLCTDVAARGLDMPNVDRIIQYDPPTDLKDYVHRVGRTARLGKAGSASLFLLPSEMEYIDILKAQDLFPESVTVENVLSTLTTKQDYHTPAQILQNKMEQFILKDEDNVMLARKAYWSSMRAYATHGSAEKHIFHVRKLHLGHMAKSFGLREAPSNIQVASKAKKKKVARQERMPGNKAIKKANPMKKRTYDHASEFAITSADSLPTGPTTRQKKKKRKS</sequence>
<dbReference type="Gene3D" id="3.40.50.300">
    <property type="entry name" value="P-loop containing nucleotide triphosphate hydrolases"/>
    <property type="match status" value="2"/>
</dbReference>
<feature type="region of interest" description="Disordered" evidence="11">
    <location>
        <begin position="20"/>
        <end position="39"/>
    </location>
</feature>
<dbReference type="GO" id="GO:0003724">
    <property type="term" value="F:RNA helicase activity"/>
    <property type="evidence" value="ECO:0007669"/>
    <property type="project" value="UniProtKB-EC"/>
</dbReference>
<dbReference type="EC" id="3.6.4.13" evidence="10"/>
<feature type="compositionally biased region" description="Polar residues" evidence="11">
    <location>
        <begin position="772"/>
        <end position="782"/>
    </location>
</feature>
<dbReference type="Proteomes" id="UP000646827">
    <property type="component" value="Unassembled WGS sequence"/>
</dbReference>
<evidence type="ECO:0000256" key="3">
    <source>
        <dbReference type="ARBA" id="ARBA00022552"/>
    </source>
</evidence>
<dbReference type="PROSITE" id="PS51192">
    <property type="entry name" value="HELICASE_ATP_BIND_1"/>
    <property type="match status" value="1"/>
</dbReference>
<keyword evidence="5 9" id="KW-0378">Hydrolase</keyword>
<evidence type="ECO:0000256" key="7">
    <source>
        <dbReference type="ARBA" id="ARBA00022840"/>
    </source>
</evidence>
<comment type="caution">
    <text evidence="14">The sequence shown here is derived from an EMBL/GenBank/DDBJ whole genome shotgun (WGS) entry which is preliminary data.</text>
</comment>
<dbReference type="PROSITE" id="PS51194">
    <property type="entry name" value="HELICASE_CTER"/>
    <property type="match status" value="1"/>
</dbReference>
<gene>
    <name evidence="14" type="ORF">INT45_012895</name>
</gene>
<dbReference type="SMART" id="SM00490">
    <property type="entry name" value="HELICc"/>
    <property type="match status" value="1"/>
</dbReference>
<dbReference type="InterPro" id="IPR011545">
    <property type="entry name" value="DEAD/DEAH_box_helicase_dom"/>
</dbReference>
<evidence type="ECO:0000313" key="15">
    <source>
        <dbReference type="Proteomes" id="UP000646827"/>
    </source>
</evidence>
<keyword evidence="2" id="KW-0690">Ribosome biogenesis</keyword>
<evidence type="ECO:0000256" key="9">
    <source>
        <dbReference type="RuleBase" id="RU000492"/>
    </source>
</evidence>
<dbReference type="InterPro" id="IPR001650">
    <property type="entry name" value="Helicase_C-like"/>
</dbReference>
<feature type="compositionally biased region" description="Basic residues" evidence="11">
    <location>
        <begin position="750"/>
        <end position="759"/>
    </location>
</feature>